<organism evidence="1 2">
    <name type="scientific">Porites evermanni</name>
    <dbReference type="NCBI Taxonomy" id="104178"/>
    <lineage>
        <taxon>Eukaryota</taxon>
        <taxon>Metazoa</taxon>
        <taxon>Cnidaria</taxon>
        <taxon>Anthozoa</taxon>
        <taxon>Hexacorallia</taxon>
        <taxon>Scleractinia</taxon>
        <taxon>Fungiina</taxon>
        <taxon>Poritidae</taxon>
        <taxon>Porites</taxon>
    </lineage>
</organism>
<dbReference type="Proteomes" id="UP001159427">
    <property type="component" value="Unassembled WGS sequence"/>
</dbReference>
<gene>
    <name evidence="1" type="ORF">PEVE_00042180</name>
</gene>
<keyword evidence="2" id="KW-1185">Reference proteome</keyword>
<sequence length="246" mass="29519">MRRSLFPFLNSVLKNSNWPVLVDLLRTLHSNIYIQFYRYSLHTVLHLPMQFKYNGKLRYKLAADMPIIVTQNLKKHEMYNMMEFTIGSISENSDMVNNIWFDMKDFRESFIPGFCCTVYKYQGADIDQHYNIYDVNRMDKKQLYTCLSRTTKYEYIHLDSHELNYCYRIREQPRLELVNSHFNSDYLKGKIYKITLEKCDKVYIGSTCEELETRLKWHVSNNTSQVFKNKRYNPKIELVVKAGNCL</sequence>
<protein>
    <recommendedName>
        <fullName evidence="3">GIY-YIG domain-containing protein</fullName>
    </recommendedName>
</protein>
<evidence type="ECO:0008006" key="3">
    <source>
        <dbReference type="Google" id="ProtNLM"/>
    </source>
</evidence>
<name>A0ABN8LRM9_9CNID</name>
<accession>A0ABN8LRM9</accession>
<proteinExistence type="predicted"/>
<dbReference type="SUPFAM" id="SSF52540">
    <property type="entry name" value="P-loop containing nucleoside triphosphate hydrolases"/>
    <property type="match status" value="1"/>
</dbReference>
<evidence type="ECO:0000313" key="2">
    <source>
        <dbReference type="Proteomes" id="UP001159427"/>
    </source>
</evidence>
<comment type="caution">
    <text evidence="1">The sequence shown here is derived from an EMBL/GenBank/DDBJ whole genome shotgun (WGS) entry which is preliminary data.</text>
</comment>
<dbReference type="InterPro" id="IPR035901">
    <property type="entry name" value="GIY-YIG_endonuc_sf"/>
</dbReference>
<dbReference type="Gene3D" id="3.40.1440.10">
    <property type="entry name" value="GIY-YIG endonuclease"/>
    <property type="match status" value="1"/>
</dbReference>
<evidence type="ECO:0000313" key="1">
    <source>
        <dbReference type="EMBL" id="CAH3018247.1"/>
    </source>
</evidence>
<dbReference type="EMBL" id="CALNXI010000082">
    <property type="protein sequence ID" value="CAH3018247.1"/>
    <property type="molecule type" value="Genomic_DNA"/>
</dbReference>
<reference evidence="1 2" key="1">
    <citation type="submission" date="2022-05" db="EMBL/GenBank/DDBJ databases">
        <authorList>
            <consortium name="Genoscope - CEA"/>
            <person name="William W."/>
        </authorList>
    </citation>
    <scope>NUCLEOTIDE SEQUENCE [LARGE SCALE GENOMIC DNA]</scope>
</reference>
<dbReference type="InterPro" id="IPR027417">
    <property type="entry name" value="P-loop_NTPase"/>
</dbReference>